<dbReference type="FunFam" id="2.30.30.570:FF:000002">
    <property type="entry name" value="Major vault protein-alpha"/>
    <property type="match status" value="1"/>
</dbReference>
<feature type="domain" description="Major vault protein repeat" evidence="8">
    <location>
        <begin position="221"/>
        <end position="263"/>
    </location>
</feature>
<dbReference type="FunFam" id="2.30.30.560:FF:000001">
    <property type="entry name" value="major vault protein-like"/>
    <property type="match status" value="1"/>
</dbReference>
<keyword evidence="3 7" id="KW-0963">Cytoplasm</keyword>
<dbReference type="GO" id="GO:0005737">
    <property type="term" value="C:cytoplasm"/>
    <property type="evidence" value="ECO:0007669"/>
    <property type="project" value="UniProtKB-SubCell"/>
</dbReference>
<feature type="repeat" description="MVP" evidence="7">
    <location>
        <begin position="335"/>
        <end position="384"/>
    </location>
</feature>
<dbReference type="GO" id="GO:1990904">
    <property type="term" value="C:ribonucleoprotein complex"/>
    <property type="evidence" value="ECO:0007669"/>
    <property type="project" value="UniProtKB-UniRule"/>
</dbReference>
<keyword evidence="14" id="KW-1185">Reference proteome</keyword>
<dbReference type="Gene3D" id="3.30.479.30">
    <property type="entry name" value="Band 7 domain"/>
    <property type="match status" value="1"/>
</dbReference>
<dbReference type="RefSeq" id="XP_009497290.1">
    <property type="nucleotide sequence ID" value="XM_009499015.1"/>
</dbReference>
<feature type="domain" description="Major vault protein repeat" evidence="10">
    <location>
        <begin position="329"/>
        <end position="377"/>
    </location>
</feature>
<dbReference type="Pfam" id="PF17795">
    <property type="entry name" value="Vault_3"/>
    <property type="match status" value="1"/>
</dbReference>
<evidence type="ECO:0008006" key="15">
    <source>
        <dbReference type="Google" id="ProtNLM"/>
    </source>
</evidence>
<evidence type="ECO:0000256" key="2">
    <source>
        <dbReference type="ARBA" id="ARBA00004496"/>
    </source>
</evidence>
<dbReference type="Gene3D" id="2.30.30.620">
    <property type="match status" value="1"/>
</dbReference>
<evidence type="ECO:0000256" key="6">
    <source>
        <dbReference type="ARBA" id="ARBA00023274"/>
    </source>
</evidence>
<dbReference type="InterPro" id="IPR041139">
    <property type="entry name" value="MVP_rep_dom"/>
</dbReference>
<dbReference type="Gene3D" id="6.20.380.10">
    <property type="match status" value="1"/>
</dbReference>
<feature type="repeat" description="MVP" evidence="7">
    <location>
        <begin position="385"/>
        <end position="447"/>
    </location>
</feature>
<dbReference type="OMA" id="VTYRAPH"/>
<dbReference type="Gene3D" id="6.10.250.720">
    <property type="match status" value="1"/>
</dbReference>
<dbReference type="InterPro" id="IPR043179">
    <property type="entry name" value="Vault_2_sf"/>
</dbReference>
<reference evidence="13" key="1">
    <citation type="submission" date="2013-04" db="EMBL/GenBank/DDBJ databases">
        <title>The Genome Sequence of Fonticula alba ATCC 38817.</title>
        <authorList>
            <consortium name="The Broad Institute Genomics Platform"/>
            <person name="Russ C."/>
            <person name="Cuomo C."/>
            <person name="Burger G."/>
            <person name="Gray M.W."/>
            <person name="Holland P.W.H."/>
            <person name="King N."/>
            <person name="Lang F.B.F."/>
            <person name="Roger A.J."/>
            <person name="Ruiz-Trillo I."/>
            <person name="Brown M."/>
            <person name="Walker B."/>
            <person name="Young S."/>
            <person name="Zeng Q."/>
            <person name="Gargeya S."/>
            <person name="Fitzgerald M."/>
            <person name="Haas B."/>
            <person name="Abouelleil A."/>
            <person name="Allen A.W."/>
            <person name="Alvarado L."/>
            <person name="Arachchi H.M."/>
            <person name="Berlin A.M."/>
            <person name="Chapman S.B."/>
            <person name="Gainer-Dewar J."/>
            <person name="Goldberg J."/>
            <person name="Griggs A."/>
            <person name="Gujja S."/>
            <person name="Hansen M."/>
            <person name="Howarth C."/>
            <person name="Imamovic A."/>
            <person name="Ireland A."/>
            <person name="Larimer J."/>
            <person name="McCowan C."/>
            <person name="Murphy C."/>
            <person name="Pearson M."/>
            <person name="Poon T.W."/>
            <person name="Priest M."/>
            <person name="Roberts A."/>
            <person name="Saif S."/>
            <person name="Shea T."/>
            <person name="Sisk P."/>
            <person name="Sykes S."/>
            <person name="Wortman J."/>
            <person name="Nusbaum C."/>
            <person name="Birren B."/>
        </authorList>
    </citation>
    <scope>NUCLEOTIDE SEQUENCE [LARGE SCALE GENOMIC DNA]</scope>
    <source>
        <strain evidence="13">ATCC 38817</strain>
    </source>
</reference>
<evidence type="ECO:0000259" key="12">
    <source>
        <dbReference type="Pfam" id="PF17796"/>
    </source>
</evidence>
<dbReference type="Pfam" id="PF01505">
    <property type="entry name" value="Vault"/>
    <property type="match status" value="3"/>
</dbReference>
<accession>A0A058Z268</accession>
<dbReference type="FunFam" id="3.30.479.30:FF:000010">
    <property type="entry name" value="major vault protein-like"/>
    <property type="match status" value="1"/>
</dbReference>
<keyword evidence="6 7" id="KW-0687">Ribonucleoprotein</keyword>
<dbReference type="Pfam" id="PF17796">
    <property type="entry name" value="Vault_4"/>
    <property type="match status" value="1"/>
</dbReference>
<dbReference type="Gene3D" id="2.30.30.560">
    <property type="match status" value="2"/>
</dbReference>
<dbReference type="InterPro" id="IPR036013">
    <property type="entry name" value="Band_7/SPFH_dom_sf"/>
</dbReference>
<dbReference type="Pfam" id="PF11978">
    <property type="entry name" value="MVP_shoulder"/>
    <property type="match status" value="1"/>
</dbReference>
<dbReference type="InterPro" id="IPR039059">
    <property type="entry name" value="MVP"/>
</dbReference>
<dbReference type="InterPro" id="IPR040989">
    <property type="entry name" value="Vault_3"/>
</dbReference>
<dbReference type="CDD" id="cd08825">
    <property type="entry name" value="MVP_shoulder"/>
    <property type="match status" value="1"/>
</dbReference>
<evidence type="ECO:0000256" key="7">
    <source>
        <dbReference type="PROSITE-ProRule" id="PRU00571"/>
    </source>
</evidence>
<evidence type="ECO:0000256" key="5">
    <source>
        <dbReference type="ARBA" id="ARBA00023242"/>
    </source>
</evidence>
<dbReference type="Proteomes" id="UP000030693">
    <property type="component" value="Unassembled WGS sequence"/>
</dbReference>
<feature type="domain" description="Major vault protein repeat" evidence="12">
    <location>
        <begin position="444"/>
        <end position="492"/>
    </location>
</feature>
<dbReference type="AlphaFoldDB" id="A0A058Z268"/>
<gene>
    <name evidence="13" type="ORF">H696_05160</name>
</gene>
<dbReference type="eggNOG" id="ENOG502QPP0">
    <property type="taxonomic scope" value="Eukaryota"/>
</dbReference>
<dbReference type="PANTHER" id="PTHR14165:SF16">
    <property type="entry name" value="MAJOR VAULT PROTEIN"/>
    <property type="match status" value="1"/>
</dbReference>
<feature type="domain" description="Major vault protein repeat" evidence="8">
    <location>
        <begin position="275"/>
        <end position="307"/>
    </location>
</feature>
<dbReference type="Gene3D" id="2.30.30.550">
    <property type="entry name" value="Major Vault Protein repeat"/>
    <property type="match status" value="3"/>
</dbReference>
<feature type="domain" description="Major vault protein repeat" evidence="11">
    <location>
        <begin position="522"/>
        <end position="582"/>
    </location>
</feature>
<comment type="subcellular location">
    <subcellularLocation>
        <location evidence="2 7">Cytoplasm</location>
    </subcellularLocation>
    <subcellularLocation>
        <location evidence="1">Nucleus</location>
    </subcellularLocation>
</comment>
<evidence type="ECO:0000256" key="1">
    <source>
        <dbReference type="ARBA" id="ARBA00004123"/>
    </source>
</evidence>
<name>A0A058Z268_FONAL</name>
<evidence type="ECO:0000259" key="10">
    <source>
        <dbReference type="Pfam" id="PF17794"/>
    </source>
</evidence>
<dbReference type="GO" id="GO:0005634">
    <property type="term" value="C:nucleus"/>
    <property type="evidence" value="ECO:0007669"/>
    <property type="project" value="UniProtKB-SubCell"/>
</dbReference>
<organism evidence="13">
    <name type="scientific">Fonticula alba</name>
    <name type="common">Slime mold</name>
    <dbReference type="NCBI Taxonomy" id="691883"/>
    <lineage>
        <taxon>Eukaryota</taxon>
        <taxon>Rotosphaerida</taxon>
        <taxon>Fonticulaceae</taxon>
        <taxon>Fonticula</taxon>
    </lineage>
</organism>
<proteinExistence type="predicted"/>
<evidence type="ECO:0000256" key="4">
    <source>
        <dbReference type="ARBA" id="ARBA00022737"/>
    </source>
</evidence>
<evidence type="ECO:0000256" key="3">
    <source>
        <dbReference type="ARBA" id="ARBA00022490"/>
    </source>
</evidence>
<feature type="repeat" description="MVP" evidence="7">
    <location>
        <begin position="279"/>
        <end position="333"/>
    </location>
</feature>
<keyword evidence="5" id="KW-0539">Nucleus</keyword>
<feature type="domain" description="Major vault protein repeat" evidence="10">
    <location>
        <begin position="60"/>
        <end position="116"/>
    </location>
</feature>
<dbReference type="GeneID" id="20529885"/>
<feature type="domain" description="Major vault protein shoulder" evidence="9">
    <location>
        <begin position="583"/>
        <end position="684"/>
    </location>
</feature>
<evidence type="ECO:0000313" key="14">
    <source>
        <dbReference type="Proteomes" id="UP000030693"/>
    </source>
</evidence>
<dbReference type="OrthoDB" id="6125719at2759"/>
<dbReference type="PROSITE" id="PS51224">
    <property type="entry name" value="MVP"/>
    <property type="match status" value="4"/>
</dbReference>
<evidence type="ECO:0000313" key="13">
    <source>
        <dbReference type="EMBL" id="KCV68236.1"/>
    </source>
</evidence>
<dbReference type="EMBL" id="KB932209">
    <property type="protein sequence ID" value="KCV68236.1"/>
    <property type="molecule type" value="Genomic_DNA"/>
</dbReference>
<keyword evidence="4" id="KW-0677">Repeat</keyword>
<dbReference type="InterPro" id="IPR041134">
    <property type="entry name" value="Vault_2"/>
</dbReference>
<dbReference type="Pfam" id="PF17794">
    <property type="entry name" value="Vault_2"/>
    <property type="match status" value="2"/>
</dbReference>
<evidence type="ECO:0000259" key="8">
    <source>
        <dbReference type="Pfam" id="PF01505"/>
    </source>
</evidence>
<protein>
    <recommendedName>
        <fullName evidence="15">Major vault protein</fullName>
    </recommendedName>
</protein>
<dbReference type="STRING" id="691883.A0A058Z268"/>
<evidence type="ECO:0000259" key="9">
    <source>
        <dbReference type="Pfam" id="PF11978"/>
    </source>
</evidence>
<evidence type="ECO:0000259" key="11">
    <source>
        <dbReference type="Pfam" id="PF17795"/>
    </source>
</evidence>
<feature type="domain" description="Major vault protein repeat" evidence="8">
    <location>
        <begin position="381"/>
        <end position="432"/>
    </location>
</feature>
<dbReference type="InterPro" id="IPR002499">
    <property type="entry name" value="Vault_N"/>
</dbReference>
<feature type="repeat" description="MVP" evidence="7">
    <location>
        <begin position="225"/>
        <end position="278"/>
    </location>
</feature>
<sequence length="975" mass="105974">MPPFEKKSSGSGEIHSVFRIKPYFFLHVLNQNTNVTDVICGPRTFICQDHERVVLEPTPMISIGPAEYCIVENPVAVDPATGAIRRDPATGQILLQLSETEVRLAQPPFPLYPGEKAGELCKLKSIDALSSFRIRATRQFDMEVTVPFGQPKALAAAQAFDPGLTRLLKALPAEELAAAKAAGVPRTFTITRHISDEWMQAGPSTFIPSPNYVMASVVSAHILRKDSAIRLLATANCVSQHDGADRVAGEEWHVPIPGPYVPGVCEQVIGVDTAHILSEGQALLLSAKHTFVDAYGKRRRNAEEWLITYQDAESHLLDVHEQLVKYVNITTLSSRQYCVILDPVCPTTGKNMLGQRKLLRGEQSFFLKPGESLEKGIQSVYVLSSDQGLVLRALEEFTDTSVRPGAAAGAGPVTYMPGDRWMIFGPCEYVPPTSVEVVCQRETIPLSENEGIYVRDNRTGQVRLVHSQSYMLREEEIFFNKELPAEIEALISMDPVSERFSSSNANSLTRQASSRRSKHAAVKFGIPHNAAVQIYDYRARVARVEIGPDLVMLQPDEMFTLLSLSGGRPKRPNAIKSICLLLGPDFCTDIITVETSDHARLQLQLAYNWHFRVPPTPGPGEDRTAFNEEMRKLFSVPDFIGEMCHAIASRIRGTVASVPFDEFHRHSARIIRSSVFGETANATAMAAAAAAASPSTGMEPTMVPTIGGTTATCQEFVLFSNNLVVTSVDIQSVEPVDQRTRDALQKSVQLAIEITTSSQEATAKHEAERLEQEARGRLDRQRILDDAQVEKARQELLQLQSESAAVESQGFAVAEATARAEAAAIEARAAVEQARLRAEAQAIEARSELDRLSAARAAEIDFLQKQLELEVQKSRLLADIEAAKFSNMVGSIGQATLVEMARAGPDAQVRLLQSLGIRSTLITDGKSPINLFQTAQGLVAPPPSAGGLLADVTAGAVPVSGAGQAAPSVAAPASN</sequence>
<dbReference type="Gene3D" id="2.30.30.570">
    <property type="match status" value="2"/>
</dbReference>
<dbReference type="PANTHER" id="PTHR14165">
    <property type="entry name" value="MAJOR VAULT PROTEIN"/>
    <property type="match status" value="1"/>
</dbReference>
<dbReference type="InterPro" id="IPR021870">
    <property type="entry name" value="MVP_shoulder"/>
</dbReference>
<dbReference type="InterPro" id="IPR041136">
    <property type="entry name" value="Vault_4"/>
</dbReference>
<dbReference type="InterPro" id="IPR043023">
    <property type="entry name" value="MVP_rep_sf"/>
</dbReference>
<dbReference type="FunFam" id="2.30.30.570:FF:000001">
    <property type="entry name" value="major vault protein-like"/>
    <property type="match status" value="1"/>
</dbReference>